<dbReference type="InterPro" id="IPR032675">
    <property type="entry name" value="LRR_dom_sf"/>
</dbReference>
<feature type="signal peptide" evidence="3">
    <location>
        <begin position="1"/>
        <end position="19"/>
    </location>
</feature>
<dbReference type="InterPro" id="IPR050333">
    <property type="entry name" value="SLRP"/>
</dbReference>
<keyword evidence="2" id="KW-0677">Repeat</keyword>
<sequence length="1198" mass="133274">MPSLHRLLLLFLHIPLSTSFVVNSNPCRVDSSSSSLSSCSCLPDDDSIVIECNGARLGGIPSLPPDTPITLRIQGENLHTIGPDSFGTADILSLHLSHNGLRSISANAFRGLEDSLRTLRVSSNNLTELPTWSFALLSQLETLDLSSNRISLIRNKAFDETTLTSLRFLYLDDNQIEVIPTRSLRNLRCLVLSLSSNRLVSLEKLSLPSTLTIIDLTANLLSEIPYLALAEQPDLKEINLEGNRIFKTDFNPEIMISSEIKLILRNNRIAYLNEDSFRSFRKFTTLDLSYNEIDAVSPHIFSTVSSVKELNLSHNRVTSLGRGTFENIGKALKTLNLGWNEMHTVPEALADLRVLQVLRLDGNKLSKLDVAPLTALKDSLEELSLSYNHLSSLPSLLLQSMTSLKVLDLSKNRIDSVSASWRIGNLEKLYLAANRLSSLSSPPFFAHSPSLSLLDLSSNLIHSLSPSAFSTLLSIDTLFLQHNQLKMIPREALIAQTSLHTLILDSNLIETLPTQSTAPWPRLSRLFLSSNRISSIDDRSFSSSFSLRYLDLSKNRIPTIKSHTFELLRLSTLLLSHNDLKQLHPMWLAHISDMRRLDLSHNSLRLLPSRCLFNVSSLDHLLLSHNQLEHLESDALYEVRRIGHLDLSHNRLKLFSCSIFTSLPRVDVLDLSHNALSSVELSCLKSSLHRLSLSHNQLQTVEEDLLEGAHSLSSLSLSHNQLLSIHSAAFSSVPSLSSIHLSHNHLRLIRKGTFSHQRSLSLLDLSHNALVSLHPQVLGTNNVNELRLNANQLVSIPVEGIRSASDSLSSLHLSDNSITSVDALQFVNLSNLRTLVLAGNRIHSLEEEAFSSLSRLEYLDLSRNPFSSWHPNSFKALSEGILSVNLASTGLFSIPKFDSPELVSLDFSSNKITEMDSSQLDSLPRLRSLNLSSNSLSTLHDRLFTNLSTLETLDLSSNPLHSFSDTHLTQLHRLKSLSLNNLPSLLSLPNPRSFTQLSSLQSLELTHLPLGVTNYNLSALLSSLPPLHRLAIQINDPILLDELSLADLRFLRSLSITGDRLVEIGTGSLRGLRGFDFDLSITRTNITSFQPAIFDTLTSIQRLSLNLDNNLISFLNPFTYTPSPILNRQATVLQSISLRGNPIVCDCRMDWLIDWPLAGDPCPQRVPLSLQEREVCNGSISVPFLSSLVLLLLHFFFP</sequence>
<evidence type="ECO:0000256" key="1">
    <source>
        <dbReference type="ARBA" id="ARBA00022614"/>
    </source>
</evidence>
<dbReference type="PRINTS" id="PR00019">
    <property type="entry name" value="LEURICHRPT"/>
</dbReference>
<dbReference type="Pfam" id="PF13855">
    <property type="entry name" value="LRR_8"/>
    <property type="match status" value="8"/>
</dbReference>
<protein>
    <submittedName>
        <fullName evidence="4">Uncharacterized protein</fullName>
    </submittedName>
</protein>
<dbReference type="AlphaFoldDB" id="A0AAN4ZBS7"/>
<accession>A0AAN4ZBS7</accession>
<dbReference type="PANTHER" id="PTHR45712">
    <property type="entry name" value="AGAP008170-PA"/>
    <property type="match status" value="1"/>
</dbReference>
<dbReference type="SMART" id="SM00364">
    <property type="entry name" value="LRR_BAC"/>
    <property type="match status" value="9"/>
</dbReference>
<dbReference type="InterPro" id="IPR025875">
    <property type="entry name" value="Leu-rich_rpt_4"/>
</dbReference>
<feature type="chain" id="PRO_5042992425" evidence="3">
    <location>
        <begin position="20"/>
        <end position="1198"/>
    </location>
</feature>
<dbReference type="InterPro" id="IPR001611">
    <property type="entry name" value="Leu-rich_rpt"/>
</dbReference>
<dbReference type="SUPFAM" id="SSF52047">
    <property type="entry name" value="RNI-like"/>
    <property type="match status" value="1"/>
</dbReference>
<comment type="caution">
    <text evidence="4">The sequence shown here is derived from an EMBL/GenBank/DDBJ whole genome shotgun (WGS) entry which is preliminary data.</text>
</comment>
<dbReference type="PROSITE" id="PS51450">
    <property type="entry name" value="LRR"/>
    <property type="match status" value="14"/>
</dbReference>
<dbReference type="Pfam" id="PF12799">
    <property type="entry name" value="LRR_4"/>
    <property type="match status" value="1"/>
</dbReference>
<evidence type="ECO:0000313" key="4">
    <source>
        <dbReference type="EMBL" id="GMR36734.1"/>
    </source>
</evidence>
<keyword evidence="1" id="KW-0433">Leucine-rich repeat</keyword>
<dbReference type="SMART" id="SM00369">
    <property type="entry name" value="LRR_TYP"/>
    <property type="match status" value="29"/>
</dbReference>
<reference evidence="5" key="1">
    <citation type="submission" date="2022-10" db="EMBL/GenBank/DDBJ databases">
        <title>Genome assembly of Pristionchus species.</title>
        <authorList>
            <person name="Yoshida K."/>
            <person name="Sommer R.J."/>
        </authorList>
    </citation>
    <scope>NUCLEOTIDE SEQUENCE [LARGE SCALE GENOMIC DNA]</scope>
    <source>
        <strain evidence="5">RS5460</strain>
    </source>
</reference>
<organism evidence="4 5">
    <name type="scientific">Pristionchus mayeri</name>
    <dbReference type="NCBI Taxonomy" id="1317129"/>
    <lineage>
        <taxon>Eukaryota</taxon>
        <taxon>Metazoa</taxon>
        <taxon>Ecdysozoa</taxon>
        <taxon>Nematoda</taxon>
        <taxon>Chromadorea</taxon>
        <taxon>Rhabditida</taxon>
        <taxon>Rhabditina</taxon>
        <taxon>Diplogasteromorpha</taxon>
        <taxon>Diplogasteroidea</taxon>
        <taxon>Neodiplogasteridae</taxon>
        <taxon>Pristionchus</taxon>
    </lineage>
</organism>
<evidence type="ECO:0000313" key="5">
    <source>
        <dbReference type="Proteomes" id="UP001328107"/>
    </source>
</evidence>
<keyword evidence="3" id="KW-0732">Signal</keyword>
<dbReference type="Gene3D" id="3.80.10.10">
    <property type="entry name" value="Ribonuclease Inhibitor"/>
    <property type="match status" value="10"/>
</dbReference>
<evidence type="ECO:0000256" key="2">
    <source>
        <dbReference type="ARBA" id="ARBA00022737"/>
    </source>
</evidence>
<dbReference type="EMBL" id="BTRK01000002">
    <property type="protein sequence ID" value="GMR36734.1"/>
    <property type="molecule type" value="Genomic_DNA"/>
</dbReference>
<dbReference type="Proteomes" id="UP001328107">
    <property type="component" value="Unassembled WGS sequence"/>
</dbReference>
<keyword evidence="5" id="KW-1185">Reference proteome</keyword>
<dbReference type="SMART" id="SM00365">
    <property type="entry name" value="LRR_SD22"/>
    <property type="match status" value="12"/>
</dbReference>
<evidence type="ECO:0000256" key="3">
    <source>
        <dbReference type="SAM" id="SignalP"/>
    </source>
</evidence>
<gene>
    <name evidence="4" type="ORF">PMAYCL1PPCAC_06929</name>
</gene>
<proteinExistence type="predicted"/>
<name>A0AAN4ZBS7_9BILA</name>
<dbReference type="SUPFAM" id="SSF52058">
    <property type="entry name" value="L domain-like"/>
    <property type="match status" value="3"/>
</dbReference>
<dbReference type="PANTHER" id="PTHR45712:SF22">
    <property type="entry name" value="INSULIN-LIKE GROWTH FACTOR-BINDING PROTEIN COMPLEX ACID LABILE SUBUNIT"/>
    <property type="match status" value="1"/>
</dbReference>
<dbReference type="FunFam" id="3.80.10.10:FF:001164">
    <property type="entry name" value="GH01279p"/>
    <property type="match status" value="1"/>
</dbReference>
<dbReference type="InterPro" id="IPR003591">
    <property type="entry name" value="Leu-rich_rpt_typical-subtyp"/>
</dbReference>